<reference evidence="5 6" key="1">
    <citation type="journal article" date="2008" name="Nature">
        <title>The genome of the model beetle and pest Tribolium castaneum.</title>
        <authorList>
            <consortium name="Tribolium Genome Sequencing Consortium"/>
            <person name="Richards S."/>
            <person name="Gibbs R.A."/>
            <person name="Weinstock G.M."/>
            <person name="Brown S.J."/>
            <person name="Denell R."/>
            <person name="Beeman R.W."/>
            <person name="Gibbs R."/>
            <person name="Beeman R.W."/>
            <person name="Brown S.J."/>
            <person name="Bucher G."/>
            <person name="Friedrich M."/>
            <person name="Grimmelikhuijzen C.J."/>
            <person name="Klingler M."/>
            <person name="Lorenzen M."/>
            <person name="Richards S."/>
            <person name="Roth S."/>
            <person name="Schroder R."/>
            <person name="Tautz D."/>
            <person name="Zdobnov E.M."/>
            <person name="Muzny D."/>
            <person name="Gibbs R.A."/>
            <person name="Weinstock G.M."/>
            <person name="Attaway T."/>
            <person name="Bell S."/>
            <person name="Buhay C.J."/>
            <person name="Chandrabose M.N."/>
            <person name="Chavez D."/>
            <person name="Clerk-Blankenburg K.P."/>
            <person name="Cree A."/>
            <person name="Dao M."/>
            <person name="Davis C."/>
            <person name="Chacko J."/>
            <person name="Dinh H."/>
            <person name="Dugan-Rocha S."/>
            <person name="Fowler G."/>
            <person name="Garner T.T."/>
            <person name="Garnes J."/>
            <person name="Gnirke A."/>
            <person name="Hawes A."/>
            <person name="Hernandez J."/>
            <person name="Hines S."/>
            <person name="Holder M."/>
            <person name="Hume J."/>
            <person name="Jhangiani S.N."/>
            <person name="Joshi V."/>
            <person name="Khan Z.M."/>
            <person name="Jackson L."/>
            <person name="Kovar C."/>
            <person name="Kowis A."/>
            <person name="Lee S."/>
            <person name="Lewis L.R."/>
            <person name="Margolis J."/>
            <person name="Morgan M."/>
            <person name="Nazareth L.V."/>
            <person name="Nguyen N."/>
            <person name="Okwuonu G."/>
            <person name="Parker D."/>
            <person name="Richards S."/>
            <person name="Ruiz S.J."/>
            <person name="Santibanez J."/>
            <person name="Savard J."/>
            <person name="Scherer S.E."/>
            <person name="Schneider B."/>
            <person name="Sodergren E."/>
            <person name="Tautz D."/>
            <person name="Vattahil S."/>
            <person name="Villasana D."/>
            <person name="White C.S."/>
            <person name="Wright R."/>
            <person name="Park Y."/>
            <person name="Beeman R.W."/>
            <person name="Lord J."/>
            <person name="Oppert B."/>
            <person name="Lorenzen M."/>
            <person name="Brown S."/>
            <person name="Wang L."/>
            <person name="Savard J."/>
            <person name="Tautz D."/>
            <person name="Richards S."/>
            <person name="Weinstock G."/>
            <person name="Gibbs R.A."/>
            <person name="Liu Y."/>
            <person name="Worley K."/>
            <person name="Weinstock G."/>
            <person name="Elsik C.G."/>
            <person name="Reese J.T."/>
            <person name="Elhaik E."/>
            <person name="Landan G."/>
            <person name="Graur D."/>
            <person name="Arensburger P."/>
            <person name="Atkinson P."/>
            <person name="Beeman R.W."/>
            <person name="Beidler J."/>
            <person name="Brown S.J."/>
            <person name="Demuth J.P."/>
            <person name="Drury D.W."/>
            <person name="Du Y.Z."/>
            <person name="Fujiwara H."/>
            <person name="Lorenzen M."/>
            <person name="Maselli V."/>
            <person name="Osanai M."/>
            <person name="Park Y."/>
            <person name="Robertson H.M."/>
            <person name="Tu Z."/>
            <person name="Wang J.J."/>
            <person name="Wang S."/>
            <person name="Richards S."/>
            <person name="Song H."/>
            <person name="Zhang L."/>
            <person name="Sodergren E."/>
            <person name="Werner D."/>
            <person name="Stanke M."/>
            <person name="Morgenstern B."/>
            <person name="Solovyev V."/>
            <person name="Kosarev P."/>
            <person name="Brown G."/>
            <person name="Chen H.C."/>
            <person name="Ermolaeva O."/>
            <person name="Hlavina W."/>
            <person name="Kapustin Y."/>
            <person name="Kiryutin B."/>
            <person name="Kitts P."/>
            <person name="Maglott D."/>
            <person name="Pruitt K."/>
            <person name="Sapojnikov V."/>
            <person name="Souvorov A."/>
            <person name="Mackey A.J."/>
            <person name="Waterhouse R.M."/>
            <person name="Wyder S."/>
            <person name="Zdobnov E.M."/>
            <person name="Zdobnov E.M."/>
            <person name="Wyder S."/>
            <person name="Kriventseva E.V."/>
            <person name="Kadowaki T."/>
            <person name="Bork P."/>
            <person name="Aranda M."/>
            <person name="Bao R."/>
            <person name="Beermann A."/>
            <person name="Berns N."/>
            <person name="Bolognesi R."/>
            <person name="Bonneton F."/>
            <person name="Bopp D."/>
            <person name="Brown S.J."/>
            <person name="Bucher G."/>
            <person name="Butts T."/>
            <person name="Chaumot A."/>
            <person name="Denell R.E."/>
            <person name="Ferrier D.E."/>
            <person name="Friedrich M."/>
            <person name="Gordon C.M."/>
            <person name="Jindra M."/>
            <person name="Klingler M."/>
            <person name="Lan Q."/>
            <person name="Lattorff H.M."/>
            <person name="Laudet V."/>
            <person name="von Levetsow C."/>
            <person name="Liu Z."/>
            <person name="Lutz R."/>
            <person name="Lynch J.A."/>
            <person name="da Fonseca R.N."/>
            <person name="Posnien N."/>
            <person name="Reuter R."/>
            <person name="Roth S."/>
            <person name="Savard J."/>
            <person name="Schinko J.B."/>
            <person name="Schmitt C."/>
            <person name="Schoppmeier M."/>
            <person name="Schroder R."/>
            <person name="Shippy T.D."/>
            <person name="Simonnet F."/>
            <person name="Marques-Souza H."/>
            <person name="Tautz D."/>
            <person name="Tomoyasu Y."/>
            <person name="Trauner J."/>
            <person name="Van der Zee M."/>
            <person name="Vervoort M."/>
            <person name="Wittkopp N."/>
            <person name="Wimmer E.A."/>
            <person name="Yang X."/>
            <person name="Jones A.K."/>
            <person name="Sattelle D.B."/>
            <person name="Ebert P.R."/>
            <person name="Nelson D."/>
            <person name="Scott J.G."/>
            <person name="Beeman R.W."/>
            <person name="Muthukrishnan S."/>
            <person name="Kramer K.J."/>
            <person name="Arakane Y."/>
            <person name="Beeman R.W."/>
            <person name="Zhu Q."/>
            <person name="Hogenkamp D."/>
            <person name="Dixit R."/>
            <person name="Oppert B."/>
            <person name="Jiang H."/>
            <person name="Zou Z."/>
            <person name="Marshall J."/>
            <person name="Elpidina E."/>
            <person name="Vinokurov K."/>
            <person name="Oppert C."/>
            <person name="Zou Z."/>
            <person name="Evans J."/>
            <person name="Lu Z."/>
            <person name="Zhao P."/>
            <person name="Sumathipala N."/>
            <person name="Altincicek B."/>
            <person name="Vilcinskas A."/>
            <person name="Williams M."/>
            <person name="Hultmark D."/>
            <person name="Hetru C."/>
            <person name="Jiang H."/>
            <person name="Grimmelikhuijzen C.J."/>
            <person name="Hauser F."/>
            <person name="Cazzamali G."/>
            <person name="Williamson M."/>
            <person name="Park Y."/>
            <person name="Li B."/>
            <person name="Tanaka Y."/>
            <person name="Predel R."/>
            <person name="Neupert S."/>
            <person name="Schachtner J."/>
            <person name="Verleyen P."/>
            <person name="Raible F."/>
            <person name="Bork P."/>
            <person name="Friedrich M."/>
            <person name="Walden K.K."/>
            <person name="Robertson H.M."/>
            <person name="Angeli S."/>
            <person name="Foret S."/>
            <person name="Bucher G."/>
            <person name="Schuetz S."/>
            <person name="Maleszka R."/>
            <person name="Wimmer E.A."/>
            <person name="Beeman R.W."/>
            <person name="Lorenzen M."/>
            <person name="Tomoyasu Y."/>
            <person name="Miller S.C."/>
            <person name="Grossmann D."/>
            <person name="Bucher G."/>
        </authorList>
    </citation>
    <scope>NUCLEOTIDE SEQUENCE [LARGE SCALE GENOMIC DNA]</scope>
    <source>
        <strain evidence="5 6">Georgia GA2</strain>
    </source>
</reference>
<dbReference type="InterPro" id="IPR022776">
    <property type="entry name" value="TRM13/UPF0224_CHHC_Znf_dom"/>
</dbReference>
<keyword evidence="2" id="KW-0863">Zinc-finger</keyword>
<dbReference type="PANTHER" id="PTHR21402">
    <property type="entry name" value="GAMETOCYTE SPECIFIC FACTOR 1-RELATED"/>
    <property type="match status" value="1"/>
</dbReference>
<name>A0A139WLM1_TRICA</name>
<feature type="domain" description="CHHC U11-48K-type" evidence="4">
    <location>
        <begin position="16"/>
        <end position="43"/>
    </location>
</feature>
<gene>
    <name evidence="5" type="primary">AUGUSTUS-3.0.2_32426</name>
    <name evidence="5" type="ORF">TcasGA2_TC032426</name>
</gene>
<dbReference type="SUPFAM" id="SSF57667">
    <property type="entry name" value="beta-beta-alpha zinc fingers"/>
    <property type="match status" value="2"/>
</dbReference>
<dbReference type="GO" id="GO:0008270">
    <property type="term" value="F:zinc ion binding"/>
    <property type="evidence" value="ECO:0007669"/>
    <property type="project" value="UniProtKB-KW"/>
</dbReference>
<dbReference type="EMBL" id="KQ971321">
    <property type="protein sequence ID" value="KYB28725.1"/>
    <property type="molecule type" value="Genomic_DNA"/>
</dbReference>
<protein>
    <recommendedName>
        <fullName evidence="4">CHHC U11-48K-type domain-containing protein</fullName>
    </recommendedName>
</protein>
<keyword evidence="3" id="KW-0862">Zinc</keyword>
<dbReference type="Pfam" id="PF05253">
    <property type="entry name" value="zf-U11-48K"/>
    <property type="match status" value="2"/>
</dbReference>
<dbReference type="InterPro" id="IPR036236">
    <property type="entry name" value="Znf_C2H2_sf"/>
</dbReference>
<feature type="domain" description="CHHC U11-48K-type" evidence="4">
    <location>
        <begin position="174"/>
        <end position="201"/>
    </location>
</feature>
<evidence type="ECO:0000256" key="1">
    <source>
        <dbReference type="ARBA" id="ARBA00022723"/>
    </source>
</evidence>
<dbReference type="InParanoid" id="A0A139WLM1"/>
<dbReference type="PROSITE" id="PS51800">
    <property type="entry name" value="ZF_CHHC_U11_48K"/>
    <property type="match status" value="2"/>
</dbReference>
<evidence type="ECO:0000256" key="2">
    <source>
        <dbReference type="ARBA" id="ARBA00022771"/>
    </source>
</evidence>
<accession>A0A139WLM1</accession>
<evidence type="ECO:0000259" key="4">
    <source>
        <dbReference type="PROSITE" id="PS51800"/>
    </source>
</evidence>
<dbReference type="InterPro" id="IPR051591">
    <property type="entry name" value="UPF0224_FAM112_RNA_Proc"/>
</dbReference>
<dbReference type="PANTHER" id="PTHR21402:SF14">
    <property type="entry name" value="GAMETOCYTE-SPECIFIC FACTOR 1 HOMOLOG"/>
    <property type="match status" value="1"/>
</dbReference>
<dbReference type="Proteomes" id="UP000007266">
    <property type="component" value="Linkage group 3"/>
</dbReference>
<keyword evidence="1" id="KW-0479">Metal-binding</keyword>
<proteinExistence type="predicted"/>
<reference evidence="5 6" key="2">
    <citation type="journal article" date="2010" name="Nucleic Acids Res.">
        <title>BeetleBase in 2010: revisions to provide comprehensive genomic information for Tribolium castaneum.</title>
        <authorList>
            <person name="Kim H.S."/>
            <person name="Murphy T."/>
            <person name="Xia J."/>
            <person name="Caragea D."/>
            <person name="Park Y."/>
            <person name="Beeman R.W."/>
            <person name="Lorenzen M.D."/>
            <person name="Butcher S."/>
            <person name="Manak J.R."/>
            <person name="Brown S.J."/>
        </authorList>
    </citation>
    <scope>GENOME REANNOTATION</scope>
    <source>
        <strain evidence="5 6">Georgia GA2</strain>
    </source>
</reference>
<evidence type="ECO:0000313" key="5">
    <source>
        <dbReference type="EMBL" id="KYB28725.1"/>
    </source>
</evidence>
<keyword evidence="6" id="KW-1185">Reference proteome</keyword>
<organism evidence="5 6">
    <name type="scientific">Tribolium castaneum</name>
    <name type="common">Red flour beetle</name>
    <dbReference type="NCBI Taxonomy" id="7070"/>
    <lineage>
        <taxon>Eukaryota</taxon>
        <taxon>Metazoa</taxon>
        <taxon>Ecdysozoa</taxon>
        <taxon>Arthropoda</taxon>
        <taxon>Hexapoda</taxon>
        <taxon>Insecta</taxon>
        <taxon>Pterygota</taxon>
        <taxon>Neoptera</taxon>
        <taxon>Endopterygota</taxon>
        <taxon>Coleoptera</taxon>
        <taxon>Polyphaga</taxon>
        <taxon>Cucujiformia</taxon>
        <taxon>Tenebrionidae</taxon>
        <taxon>Tenebrionidae incertae sedis</taxon>
        <taxon>Tribolium</taxon>
    </lineage>
</organism>
<evidence type="ECO:0000313" key="6">
    <source>
        <dbReference type="Proteomes" id="UP000007266"/>
    </source>
</evidence>
<dbReference type="AlphaFoldDB" id="A0A139WLM1"/>
<evidence type="ECO:0000256" key="3">
    <source>
        <dbReference type="ARBA" id="ARBA00022833"/>
    </source>
</evidence>
<sequence>MEPIRKSSIFNTPEDIIICPYDKNHVLLWFRLERHIWKCHRADKEKQRASSKVMVQEEEEENWDHFNEPSYLDFLRSKRKHVIKQRASSKVMVQEEEENWDHFNEPSYLDFLRINGLSHQGVRVGFRLRKGSLGGLTEEFLHRRHLRLSVQLVVANKPRGVECLTEKFVLEKDIIICPYDKNHVLLWFRLERHIWKCHRADKEKQRASSKVMVQEEEEENWDHFNEPSYLDFLRSKRKHVIKQRASSKVMVQEEEENWDHFNEPSYLDFLRSKKNHNALN</sequence>